<sequence>MSHNTVLGQFVNIAPYYQKSIRLTDDLKNTDALGGYVCLETAKKLLFTMSQQIINSNQRAFTWTGPFGSGKSSLALALAKLLGSEEVHSNITQLSLVDGFQEAFPKDKKGWLVVPVVGSRNSSLSVISQAVEVHTGTIITSQENLFSSLENLSKSNDGLLIIIDEMGKLLEGAEKNGDDIYFFQELAEFVSRAKGRIVLVGILHQSFRQYAKHQNFSEKIQHEWEKVQGRFSDIPLVTSSDETIELIGKAIKCDSSVSKEAYRICYDVANCIKTKRYSISDDFHQLLQECWPIHPVTAMMLGPASKKQYGQNERSVFGFLSSMETFGFQSFLNRAKATSSESYTPDMYWGYLKENLEPSIIASMDSQRWVLANNSVERAIQNGKELHVSLTKSIAVIDLFKNGTGLCASTSILKTLYPAYSHDEIHNALNELESWKVIIFRRFNDAWSVFEGSDFDFNKALKSELAKGHLDLDNAEKHIRLHPVVAKKHLHLTGALRWMKISAVDSSALKGKISSFKPNQSEFGQFLLLLDQDELPETAISLLANDDSNSVIGIPHNRAEIYDLLQEVSALDKIESHQELSGDSIARKELLERRRVSVERIKHAVSISVVNAKWYYSKAINGEYYNNISQLCSNIADRVYFHAPRISSELINRDILSSNSVKARKALLYKMLESETIEDLGIDGYPAEKGLYLTCLKATQIHQFDSRSNSWSFSQPAPTDSNIAFLWEAAMNLINSVEGKLNISKIYELWRTPPFGVKEGLLPLLFWAFYLANKSKLGLYKDQYYLPNVDEVSLDESLQNISRFELQGVEITKERKLFLEGVSSVLNSLNYKIAEQASPLEAARALVSLVRRLPSWTLSSRKFAKETLKLRDEIRRASDPHKVIFHDIASIYGTENIEELLSKLHSSLDELINAYPKLLHELSALLLRELDESNIKRLNERALVIKDKASTMAENAFIARMSNFDGSQFALKDVLSLIVEKKTEDWTDFDVTTAKNRIAEFSKQFRKLETVAHIHGLDNQRESVAIIYATPRKGLIETSIELDNKRKSELAVMGTDMLKSFKESKLHRHEQLSVLISALEQLDEVNDGA</sequence>
<evidence type="ECO:0000313" key="1">
    <source>
        <dbReference type="EMBL" id="MGI1900566.1"/>
    </source>
</evidence>
<proteinExistence type="predicted"/>
<comment type="caution">
    <text evidence="1">The sequence shown here is derived from an EMBL/GenBank/DDBJ whole genome shotgun (WGS) entry which is preliminary data.</text>
</comment>
<gene>
    <name evidence="1" type="ORF">REH74_023855</name>
</gene>
<accession>A0ACC7RG14</accession>
<dbReference type="EMBL" id="JAVHXJ020000202">
    <property type="protein sequence ID" value="MGI1900566.1"/>
    <property type="molecule type" value="Genomic_DNA"/>
</dbReference>
<evidence type="ECO:0000313" key="2">
    <source>
        <dbReference type="Proteomes" id="UP001354073"/>
    </source>
</evidence>
<organism evidence="1 2">
    <name type="scientific">Vibrio campbellii</name>
    <dbReference type="NCBI Taxonomy" id="680"/>
    <lineage>
        <taxon>Bacteria</taxon>
        <taxon>Pseudomonadati</taxon>
        <taxon>Pseudomonadota</taxon>
        <taxon>Gammaproteobacteria</taxon>
        <taxon>Vibrionales</taxon>
        <taxon>Vibrionaceae</taxon>
        <taxon>Vibrio</taxon>
    </lineage>
</organism>
<name>A0ACC7RG14_9VIBR</name>
<protein>
    <submittedName>
        <fullName evidence="1">Uncharacterized protein</fullName>
    </submittedName>
</protein>
<dbReference type="Proteomes" id="UP001354073">
    <property type="component" value="Unassembled WGS sequence"/>
</dbReference>
<reference evidence="1" key="1">
    <citation type="submission" date="2024-11" db="EMBL/GenBank/DDBJ databases">
        <title>Identification of new Vibrio campbellii strains harboring the pVA1 plasmid isolated from Penaeus vannamei postlarvae affected by outbreaks of acute hepatopancreatic necrosis disease (AHPND) in Mexico.</title>
        <authorList>
            <person name="Gomez-Gil B."/>
            <person name="Enciso-Ibarra J."/>
        </authorList>
    </citation>
    <scope>NUCLEOTIDE SEQUENCE</scope>
    <source>
        <strain evidence="1">M270204</strain>
    </source>
</reference>